<evidence type="ECO:0000313" key="2">
    <source>
        <dbReference type="Proteomes" id="UP000249526"/>
    </source>
</evidence>
<protein>
    <recommendedName>
        <fullName evidence="3">Terpenoid synthase</fullName>
    </recommendedName>
</protein>
<keyword evidence="2" id="KW-1185">Reference proteome</keyword>
<name>A0A8G1R2F5_9EURO</name>
<dbReference type="Proteomes" id="UP000249526">
    <property type="component" value="Unassembled WGS sequence"/>
</dbReference>
<dbReference type="GeneID" id="37162078"/>
<dbReference type="EMBL" id="KZ825062">
    <property type="protein sequence ID" value="RAH57421.1"/>
    <property type="molecule type" value="Genomic_DNA"/>
</dbReference>
<reference evidence="1 2" key="1">
    <citation type="submission" date="2018-02" db="EMBL/GenBank/DDBJ databases">
        <title>The genomes of Aspergillus section Nigri reveals drivers in fungal speciation.</title>
        <authorList>
            <consortium name="DOE Joint Genome Institute"/>
            <person name="Vesth T.C."/>
            <person name="Nybo J."/>
            <person name="Theobald S."/>
            <person name="Brandl J."/>
            <person name="Frisvad J.C."/>
            <person name="Nielsen K.F."/>
            <person name="Lyhne E.K."/>
            <person name="Kogle M.E."/>
            <person name="Kuo A."/>
            <person name="Riley R."/>
            <person name="Clum A."/>
            <person name="Nolan M."/>
            <person name="Lipzen A."/>
            <person name="Salamov A."/>
            <person name="Henrissat B."/>
            <person name="Wiebenga A."/>
            <person name="De vries R.P."/>
            <person name="Grigoriev I.V."/>
            <person name="Mortensen U.H."/>
            <person name="Andersen M.R."/>
            <person name="Baker S.E."/>
        </authorList>
    </citation>
    <scope>NUCLEOTIDE SEQUENCE [LARGE SCALE GENOMIC DNA]</scope>
    <source>
        <strain evidence="1 2">CBS 112811</strain>
    </source>
</reference>
<evidence type="ECO:0008006" key="3">
    <source>
        <dbReference type="Google" id="ProtNLM"/>
    </source>
</evidence>
<accession>A0A8G1R2F5</accession>
<dbReference type="InterPro" id="IPR008949">
    <property type="entry name" value="Isoprenoid_synthase_dom_sf"/>
</dbReference>
<dbReference type="AlphaFoldDB" id="A0A8G1R2F5"/>
<dbReference type="Pfam" id="PF19086">
    <property type="entry name" value="Terpene_syn_C_2"/>
    <property type="match status" value="1"/>
</dbReference>
<organism evidence="1 2">
    <name type="scientific">Aspergillus piperis CBS 112811</name>
    <dbReference type="NCBI Taxonomy" id="1448313"/>
    <lineage>
        <taxon>Eukaryota</taxon>
        <taxon>Fungi</taxon>
        <taxon>Dikarya</taxon>
        <taxon>Ascomycota</taxon>
        <taxon>Pezizomycotina</taxon>
        <taxon>Eurotiomycetes</taxon>
        <taxon>Eurotiomycetidae</taxon>
        <taxon>Eurotiales</taxon>
        <taxon>Aspergillaceae</taxon>
        <taxon>Aspergillus</taxon>
        <taxon>Aspergillus subgen. Circumdati</taxon>
    </lineage>
</organism>
<proteinExistence type="predicted"/>
<gene>
    <name evidence="1" type="ORF">BO85DRAFT_438545</name>
</gene>
<dbReference type="RefSeq" id="XP_025515343.1">
    <property type="nucleotide sequence ID" value="XM_025658676.1"/>
</dbReference>
<evidence type="ECO:0000313" key="1">
    <source>
        <dbReference type="EMBL" id="RAH57421.1"/>
    </source>
</evidence>
<sequence length="356" mass="40238">MSDYQYSKTYIAMLPPLYPCGAPAPSRASVYEDLAMEATNEFVEEWTMNDLPTVTRDFRSLLCPTTHGHLVTLLYPEARPERIKGIANVHDLILAADDVSISSAHSEVARKCTKSGLRVMQPKMFKDIKCTSGPQGDSLIQAYSQYSVSLKKFRLAPRADVHTFCEFLPIRYYDFGSVLLFSIIPYIHGIELSREESQTLHFSLVVLALAMILWNDVYSWAEESQAHIWAIMTELGCDLEPALTICRQKALQYERKYMSEAERLIATASTTPNVRAIARAITHVIPGFNLWHATSARYRSECPGMDVARKVLASPPSSVELDIAFEEECDRIYEGCCALARQHLGQDWGRWAEKVR</sequence>
<dbReference type="SUPFAM" id="SSF48576">
    <property type="entry name" value="Terpenoid synthases"/>
    <property type="match status" value="1"/>
</dbReference>
<dbReference type="Gene3D" id="1.10.600.10">
    <property type="entry name" value="Farnesyl Diphosphate Synthase"/>
    <property type="match status" value="1"/>
</dbReference>